<dbReference type="KEGG" id="puo:RZN69_05595"/>
<evidence type="ECO:0000313" key="2">
    <source>
        <dbReference type="Proteomes" id="UP001304300"/>
    </source>
</evidence>
<dbReference type="AlphaFoldDB" id="A0AAQ3QUN4"/>
<name>A0AAQ3QUN4_9BACT</name>
<organism evidence="1 2">
    <name type="scientific">Rubellicoccus peritrichatus</name>
    <dbReference type="NCBI Taxonomy" id="3080537"/>
    <lineage>
        <taxon>Bacteria</taxon>
        <taxon>Pseudomonadati</taxon>
        <taxon>Verrucomicrobiota</taxon>
        <taxon>Opitutia</taxon>
        <taxon>Puniceicoccales</taxon>
        <taxon>Cerasicoccaceae</taxon>
        <taxon>Rubellicoccus</taxon>
    </lineage>
</organism>
<gene>
    <name evidence="1" type="ORF">RZN69_05595</name>
</gene>
<dbReference type="RefSeq" id="WP_317835079.1">
    <property type="nucleotide sequence ID" value="NZ_CP136920.1"/>
</dbReference>
<dbReference type="EMBL" id="CP136920">
    <property type="protein sequence ID" value="WOO42556.1"/>
    <property type="molecule type" value="Genomic_DNA"/>
</dbReference>
<proteinExistence type="predicted"/>
<reference evidence="1 2" key="1">
    <citation type="submission" date="2023-10" db="EMBL/GenBank/DDBJ databases">
        <title>Rubellicoccus peritrichatus gen. nov., sp. nov., isolated from an algae of coral reef tank.</title>
        <authorList>
            <person name="Luo J."/>
        </authorList>
    </citation>
    <scope>NUCLEOTIDE SEQUENCE [LARGE SCALE GENOMIC DNA]</scope>
    <source>
        <strain evidence="1 2">CR14</strain>
    </source>
</reference>
<dbReference type="Proteomes" id="UP001304300">
    <property type="component" value="Chromosome"/>
</dbReference>
<keyword evidence="2" id="KW-1185">Reference proteome</keyword>
<evidence type="ECO:0000313" key="1">
    <source>
        <dbReference type="EMBL" id="WOO42556.1"/>
    </source>
</evidence>
<sequence>MSALSYNYLHESLAAQPLFEDKTWRLSPEAWRLSQKQVDELEKIGQACLEFYRALDTLYQRSAAKKNLLRNRDLNASWVSSYLDRGKPRRLIEHARLKELRSNVPCVIRPDLLMTEDGFALTELDSVPGGFGLTAFLNKLYSSETDIIGGDGDAMIEAFFDTLAAQVPDVENPVVAIIVSDEAATYRPEFDYIAEVLRSKAKHVHVRHPDDIMPMGNKLFVPVEGNPLQIDVIYRFWELFDLGNVSTAELILTAAEEGEVVVTPPMKAYHEEKLNLALLHHHALEDFWRENLSKGAFRTLRKIVPHSWVMDPVELPPNAVLDAPPVQGKPIIRWEELGKASQKERNLIIKASGFHETAWGARSVTLGSDVSREEWEGAIEEAVEMAGETLHVLQDYRKPNRQRHPVYFDAENIGEMQGRLRLCPYYLVRGDSATLSGTLATFCPADKKIIHGMKDAAMLPCKLSDS</sequence>
<accession>A0AAQ3QUN4</accession>
<protein>
    <submittedName>
        <fullName evidence="1">Uncharacterized protein</fullName>
    </submittedName>
</protein>